<comment type="similarity">
    <text evidence="1">Belongs to the CBF/MAK21 family.</text>
</comment>
<evidence type="ECO:0000256" key="1">
    <source>
        <dbReference type="ARBA" id="ARBA00007797"/>
    </source>
</evidence>
<comment type="caution">
    <text evidence="5">The sequence shown here is derived from an EMBL/GenBank/DDBJ whole genome shotgun (WGS) entry which is preliminary data.</text>
</comment>
<evidence type="ECO:0000313" key="5">
    <source>
        <dbReference type="EMBL" id="KAH9380701.1"/>
    </source>
</evidence>
<dbReference type="PANTHER" id="PTHR12048">
    <property type="entry name" value="CCAAT-BINDING FACTOR-RELATED"/>
    <property type="match status" value="1"/>
</dbReference>
<dbReference type="GO" id="GO:0005634">
    <property type="term" value="C:nucleus"/>
    <property type="evidence" value="ECO:0007669"/>
    <property type="project" value="UniProtKB-ARBA"/>
</dbReference>
<organism evidence="5 6">
    <name type="scientific">Haemaphysalis longicornis</name>
    <name type="common">Bush tick</name>
    <dbReference type="NCBI Taxonomy" id="44386"/>
    <lineage>
        <taxon>Eukaryota</taxon>
        <taxon>Metazoa</taxon>
        <taxon>Ecdysozoa</taxon>
        <taxon>Arthropoda</taxon>
        <taxon>Chelicerata</taxon>
        <taxon>Arachnida</taxon>
        <taxon>Acari</taxon>
        <taxon>Parasitiformes</taxon>
        <taxon>Ixodida</taxon>
        <taxon>Ixodoidea</taxon>
        <taxon>Ixodidae</taxon>
        <taxon>Haemaphysalinae</taxon>
        <taxon>Haemaphysalis</taxon>
    </lineage>
</organism>
<evidence type="ECO:0000256" key="3">
    <source>
        <dbReference type="SAM" id="SignalP"/>
    </source>
</evidence>
<feature type="region of interest" description="Disordered" evidence="2">
    <location>
        <begin position="215"/>
        <end position="270"/>
    </location>
</feature>
<sequence>MMMTMATCLALMVLYSLHRKERLTFLPFPCAQLLLSDDEAALARSLVSFYFGFFKKCVQRSSRQADARTMKVLLTGVNRAFPYARSADSEGLPEDQVDLMFRLVHLTDFNIAVQALTLLFQILDAKSSLSDRFYGALYRKALDPALEHSSHQTMFLNLLYRSLKRDAENNRVKAFLKRLLQVCLYRSPHLACGILFLVSEVVKLRPVLLDDTRTFDEAPDEEEAAENKPQSFEGDEESDGGEHYEDIPDESDEEGNVVAEKRAQSDGGAKRYDPLARNPLYCGAEHCAIWELRHLCHHHHPSVALFAERILRRQPVAYPGDPLQDFTLARFLDRYFKQERDRRKAEKSRRRRRKATMRSCPMRRVWRATMLNECSTCSSQASMGNSTLPPPSREARSARRAVPWIRTIREEKRRDSEDDEDDLEGLDDDEEYQEALSSVGATKDKGAAIREEDIEFSDDGAKQLRWERDRDAWVRGQDWRSRKRKFGGGGGGSMQKRGKMPGKRQKRR</sequence>
<feature type="compositionally biased region" description="Acidic residues" evidence="2">
    <location>
        <begin position="417"/>
        <end position="433"/>
    </location>
</feature>
<dbReference type="AlphaFoldDB" id="A0A9J6GZ30"/>
<dbReference type="OrthoDB" id="28947at2759"/>
<feature type="region of interest" description="Disordered" evidence="2">
    <location>
        <begin position="377"/>
        <end position="399"/>
    </location>
</feature>
<dbReference type="VEuPathDB" id="VectorBase:HLOH_055650"/>
<proteinExistence type="inferred from homology"/>
<evidence type="ECO:0000313" key="6">
    <source>
        <dbReference type="Proteomes" id="UP000821853"/>
    </source>
</evidence>
<keyword evidence="3" id="KW-0732">Signal</keyword>
<reference evidence="5 6" key="1">
    <citation type="journal article" date="2020" name="Cell">
        <title>Large-Scale Comparative Analyses of Tick Genomes Elucidate Their Genetic Diversity and Vector Capacities.</title>
        <authorList>
            <consortium name="Tick Genome and Microbiome Consortium (TIGMIC)"/>
            <person name="Jia N."/>
            <person name="Wang J."/>
            <person name="Shi W."/>
            <person name="Du L."/>
            <person name="Sun Y."/>
            <person name="Zhan W."/>
            <person name="Jiang J.F."/>
            <person name="Wang Q."/>
            <person name="Zhang B."/>
            <person name="Ji P."/>
            <person name="Bell-Sakyi L."/>
            <person name="Cui X.M."/>
            <person name="Yuan T.T."/>
            <person name="Jiang B.G."/>
            <person name="Yang W.F."/>
            <person name="Lam T.T."/>
            <person name="Chang Q.C."/>
            <person name="Ding S.J."/>
            <person name="Wang X.J."/>
            <person name="Zhu J.G."/>
            <person name="Ruan X.D."/>
            <person name="Zhao L."/>
            <person name="Wei J.T."/>
            <person name="Ye R.Z."/>
            <person name="Que T.C."/>
            <person name="Du C.H."/>
            <person name="Zhou Y.H."/>
            <person name="Cheng J.X."/>
            <person name="Dai P.F."/>
            <person name="Guo W.B."/>
            <person name="Han X.H."/>
            <person name="Huang E.J."/>
            <person name="Li L.F."/>
            <person name="Wei W."/>
            <person name="Gao Y.C."/>
            <person name="Liu J.Z."/>
            <person name="Shao H.Z."/>
            <person name="Wang X."/>
            <person name="Wang C.C."/>
            <person name="Yang T.C."/>
            <person name="Huo Q.B."/>
            <person name="Li W."/>
            <person name="Chen H.Y."/>
            <person name="Chen S.E."/>
            <person name="Zhou L.G."/>
            <person name="Ni X.B."/>
            <person name="Tian J.H."/>
            <person name="Sheng Y."/>
            <person name="Liu T."/>
            <person name="Pan Y.S."/>
            <person name="Xia L.Y."/>
            <person name="Li J."/>
            <person name="Zhao F."/>
            <person name="Cao W.C."/>
        </authorList>
    </citation>
    <scope>NUCLEOTIDE SEQUENCE [LARGE SCALE GENOMIC DNA]</scope>
    <source>
        <strain evidence="5">HaeL-2018</strain>
    </source>
</reference>
<evidence type="ECO:0000256" key="2">
    <source>
        <dbReference type="SAM" id="MobiDB-lite"/>
    </source>
</evidence>
<feature type="compositionally biased region" description="Basic residues" evidence="2">
    <location>
        <begin position="496"/>
        <end position="508"/>
    </location>
</feature>
<feature type="compositionally biased region" description="Polar residues" evidence="2">
    <location>
        <begin position="377"/>
        <end position="387"/>
    </location>
</feature>
<gene>
    <name evidence="5" type="ORF">HPB48_001525</name>
</gene>
<dbReference type="PANTHER" id="PTHR12048:SF0">
    <property type="entry name" value="CCAAT_ENHANCER-BINDING PROTEIN ZETA"/>
    <property type="match status" value="1"/>
</dbReference>
<feature type="region of interest" description="Disordered" evidence="2">
    <location>
        <begin position="412"/>
        <end position="461"/>
    </location>
</feature>
<feature type="signal peptide" evidence="3">
    <location>
        <begin position="1"/>
        <end position="22"/>
    </location>
</feature>
<protein>
    <recommendedName>
        <fullName evidence="4">CCAAT-binding factor domain-containing protein</fullName>
    </recommendedName>
</protein>
<dbReference type="InterPro" id="IPR040155">
    <property type="entry name" value="CEBPZ/Mak21-like"/>
</dbReference>
<feature type="compositionally biased region" description="Basic and acidic residues" evidence="2">
    <location>
        <begin position="442"/>
        <end position="451"/>
    </location>
</feature>
<evidence type="ECO:0000259" key="4">
    <source>
        <dbReference type="Pfam" id="PF03914"/>
    </source>
</evidence>
<dbReference type="Proteomes" id="UP000821853">
    <property type="component" value="Chromosome 8"/>
</dbReference>
<feature type="chain" id="PRO_5039929032" description="CCAAT-binding factor domain-containing protein" evidence="3">
    <location>
        <begin position="23"/>
        <end position="508"/>
    </location>
</feature>
<dbReference type="Pfam" id="PF03914">
    <property type="entry name" value="CBF"/>
    <property type="match status" value="1"/>
</dbReference>
<feature type="region of interest" description="Disordered" evidence="2">
    <location>
        <begin position="477"/>
        <end position="508"/>
    </location>
</feature>
<name>A0A9J6GZ30_HAELO</name>
<dbReference type="InterPro" id="IPR005612">
    <property type="entry name" value="CCAAT-binding_factor"/>
</dbReference>
<feature type="compositionally biased region" description="Basic and acidic residues" evidence="2">
    <location>
        <begin position="259"/>
        <end position="270"/>
    </location>
</feature>
<keyword evidence="6" id="KW-1185">Reference proteome</keyword>
<accession>A0A9J6GZ30</accession>
<dbReference type="EMBL" id="JABSTR010000010">
    <property type="protein sequence ID" value="KAH9380701.1"/>
    <property type="molecule type" value="Genomic_DNA"/>
</dbReference>
<feature type="domain" description="CCAAT-binding factor" evidence="4">
    <location>
        <begin position="112"/>
        <end position="307"/>
    </location>
</feature>